<keyword evidence="4" id="KW-1185">Reference proteome</keyword>
<keyword evidence="2" id="KW-0175">Coiled coil</keyword>
<protein>
    <submittedName>
        <fullName evidence="3">SCO family protein</fullName>
    </submittedName>
</protein>
<dbReference type="InterPro" id="IPR003782">
    <property type="entry name" value="SCO1/SenC"/>
</dbReference>
<evidence type="ECO:0000313" key="3">
    <source>
        <dbReference type="EMBL" id="MFC0320067.1"/>
    </source>
</evidence>
<dbReference type="PANTHER" id="PTHR12151">
    <property type="entry name" value="ELECTRON TRANSPORT PROTIN SCO1/SENC FAMILY MEMBER"/>
    <property type="match status" value="1"/>
</dbReference>
<dbReference type="PROSITE" id="PS51257">
    <property type="entry name" value="PROKAR_LIPOPROTEIN"/>
    <property type="match status" value="1"/>
</dbReference>
<gene>
    <name evidence="3" type="ORF">ACFFI0_17215</name>
</gene>
<evidence type="ECO:0000256" key="1">
    <source>
        <dbReference type="ARBA" id="ARBA00010996"/>
    </source>
</evidence>
<dbReference type="CDD" id="cd02968">
    <property type="entry name" value="SCO"/>
    <property type="match status" value="1"/>
</dbReference>
<feature type="coiled-coil region" evidence="2">
    <location>
        <begin position="180"/>
        <end position="207"/>
    </location>
</feature>
<dbReference type="Proteomes" id="UP001589774">
    <property type="component" value="Unassembled WGS sequence"/>
</dbReference>
<sequence length="210" mass="23648">MKNLLYVAGFLTLFFLGACKDEKLPYYGDAAHRIADFRFRNQDSVWISNDSFADKIYVADFFFTTCPTICPIMSKNLQRVATHFKGNPSIAILSHSIDPKHDSIPVLKKYAEKLGADTSLWHFVGGPAEQVYTLAEKSYFAAAAEEEEAPGGYIHSGSFALVDRDRRIRGIYDGTVDEQVSKLIDDMEILLKENNGLTKELKNKNNDHTK</sequence>
<dbReference type="InterPro" id="IPR036249">
    <property type="entry name" value="Thioredoxin-like_sf"/>
</dbReference>
<dbReference type="EMBL" id="JBHLWO010000002">
    <property type="protein sequence ID" value="MFC0320067.1"/>
    <property type="molecule type" value="Genomic_DNA"/>
</dbReference>
<proteinExistence type="inferred from homology"/>
<dbReference type="RefSeq" id="WP_013667535.1">
    <property type="nucleotide sequence ID" value="NZ_JBHLWO010000002.1"/>
</dbReference>
<comment type="similarity">
    <text evidence="1">Belongs to the SCO1/2 family.</text>
</comment>
<name>A0ABV6HMG0_9SPHI</name>
<evidence type="ECO:0000256" key="2">
    <source>
        <dbReference type="SAM" id="Coils"/>
    </source>
</evidence>
<organism evidence="3 4">
    <name type="scientific">Olivibacter oleidegradans</name>
    <dbReference type="NCBI Taxonomy" id="760123"/>
    <lineage>
        <taxon>Bacteria</taxon>
        <taxon>Pseudomonadati</taxon>
        <taxon>Bacteroidota</taxon>
        <taxon>Sphingobacteriia</taxon>
        <taxon>Sphingobacteriales</taxon>
        <taxon>Sphingobacteriaceae</taxon>
        <taxon>Olivibacter</taxon>
    </lineage>
</organism>
<dbReference type="Gene3D" id="3.40.30.10">
    <property type="entry name" value="Glutaredoxin"/>
    <property type="match status" value="1"/>
</dbReference>
<dbReference type="SUPFAM" id="SSF52833">
    <property type="entry name" value="Thioredoxin-like"/>
    <property type="match status" value="1"/>
</dbReference>
<dbReference type="Pfam" id="PF02630">
    <property type="entry name" value="SCO1-SenC"/>
    <property type="match status" value="1"/>
</dbReference>
<evidence type="ECO:0000313" key="4">
    <source>
        <dbReference type="Proteomes" id="UP001589774"/>
    </source>
</evidence>
<accession>A0ABV6HMG0</accession>
<reference evidence="3 4" key="1">
    <citation type="submission" date="2024-09" db="EMBL/GenBank/DDBJ databases">
        <authorList>
            <person name="Sun Q."/>
            <person name="Mori K."/>
        </authorList>
    </citation>
    <scope>NUCLEOTIDE SEQUENCE [LARGE SCALE GENOMIC DNA]</scope>
    <source>
        <strain evidence="3 4">CCM 7765</strain>
    </source>
</reference>
<comment type="caution">
    <text evidence="3">The sequence shown here is derived from an EMBL/GenBank/DDBJ whole genome shotgun (WGS) entry which is preliminary data.</text>
</comment>
<dbReference type="PANTHER" id="PTHR12151:SF25">
    <property type="entry name" value="LINALOOL DEHYDRATASE_ISOMERASE DOMAIN-CONTAINING PROTEIN"/>
    <property type="match status" value="1"/>
</dbReference>